<sequence>MAGTRRFSLGAQPDVEQILLEAQHRWLHPPEICELLRNHNKFRISPQPPNLPPSGSIFLFDRKVVRYFRNDGHKWRKKKDGKKVKESHEKLRVGSVNELQCYYAHGEDNKNFQRRSYWMLQEELSNIVLVHYRDVKVAKKFTNWQLSLFLACLVSLRQNLLMLENAHLMVLCYVIFLCQPQEVPNFQPPEYIMEKCDLDVGSLPSHPSFSSAQTETIGNIPEQRHGISEQLDAKSFGESQELGSHLQFLGEWQTFENDSASKCLTYSDLEQGPTSKFCEQDTDCVDLLDSFVPSCAHPQNQNDVQRQLPDAEHAHILQSDSETISNVEGKSIYPGAIKQHLLDCSLPEEGLRKIESSYGLMSEKLAGAVVQFSSAAHRKAVETENRIDGSSIPTQPHVDTSLPNASLSEDQLCDIIDFTTNGACVGSETEPSKKDSSYLSKRHMEQKLYSDSAHDPTSGFCSQDIDNFDLLNALKPSFAHAGKQNDVQTQLLMGEDLKKTESSNGLSSKDLEMLAPSSSQDQLSSMIAFSPNWKYMGSEVEIAEIDFAHSSNWPMDHQLYPDSEENLTSSLPGIFCITSVGMPSCAHSDKENDHQTQLSDSEYEYFSESENDHQTQLSDSEYEYLSESENDHQTQFSDSEYEYFSELETDSNLTIEEHISVGSQTDGGLSQELGDVTESDNGIDDSSIPAQKVFIMERFLKNQPEIIADTVLPCRVPPSESLHMRFEKLSLNSVATPNYNPGKIEPAQAETVLNWHSQNASARSSLQLRSLLDELRQKIQDLHQEILSLISLRQDFSRQEKEIKHLKIQLKSLERTLTERTFSENTPWYQQTSGPSILSLPKATQSLRSSSDLPRGASASLFTPEEHAKKLQTRQTPHWKPKTQNSPPPVTKPTPIPDLYPPAQHMMEPSTNPITEYLRYYAYTETTPLQNLPIIYPTIGISSSEPTTDLQVRSLIREGNDDWGKKLEVKEKLHTWLLHKKLASAIERKEIVNHLVESDLTSHLSSLNLDGKDEVACFSIITKSSMAETRRVALGNQLDIEQLLIEAQHRWLRPAEICEILKNYNKFRIAPEPPNLPASGSLFLFDRKVLRYFRKDGHNWRKKKDGKTVKEAHERLKAGSIDVLHCYYAHGEENESFQRRSYWMLEEELSHIVLVHYREVKGNRTNYNRIKATEEITPYSQEIEETMPSSEIEGSMSSSFHPNNYHLPSQTTDTTSLTSAQASEYEDAESVYNNQASSRFHSSLDLQHPVIENIDAGFSDPYYPAPFTNFSSLIQADKSKDSSDAGLTYDLRKNLDFQSWEDVLGNCPSSVGSLPFPPPFSSTQPDTVGNIPKQEHELLGQLLTKNWSFGERHEFGSHLPAQDWQTSENDSSLSSKWPMDQKLASDSAQNNENDHQIELSNTDREHLLQSDPESNSTIQGKSLFSSSLKQHLFDGSLNEEGLKKTDSFNRWMSKELGDVKEVHMQSSSEAYWDTIENENGVEDSSIPPQVRLDTYMLGPSVSQDQLYSIIDFSPNWAYVGSEIKVLITGRFLMSQQEAENNNWSCMFGEVEVPAEILAGAVLRCHTPAQKAGRVPFYVTCSNRLACSELREFEYRESNVQDVDLADNSGNITSESLHMRFGKLLCLNSISTSNYDPSKLNELSELSSKIGSLLKEDNDDWDEMLKLTSEEKFSLEKAKEKLLQKLLKEKLHVWLLQKVAEGGKGPSVLDQDGQGVLHFAAALGYDWALEPTVFAGVNINFRDVNGWTALHWAAYCGRERTVASLISLGASAGALSDPTPKYPSGQTPADLASAIGHKGIAGYLAESDLSDLSSRLSSITIEQKDGKASEFSGANAVPTVSHRSPAPITDEDLRYGLSMKESLAAVCKATQAAARIHQVFRVQSFQKKQLKEYGEDAFGISDERALSLVAVKSHKAGHHDEPVHAAAVRIQNKFRSWKGRKDFLTIRRKIVKIQAHVRGHQVRKNYKKIIWSVGIVEKIILRWRRKGSGLRGFKSEALTESSSMIDTSTKEDDYDFLREGRKQKEERLQKALARVKSMVQYPEARDQYSRLLNVVNEIQETKDKALNNSEVSADFDDDLIDIEALLDDDTFMPTA</sequence>
<dbReference type="EMBL" id="CM047747">
    <property type="protein sequence ID" value="KAJ0017264.1"/>
    <property type="molecule type" value="Genomic_DNA"/>
</dbReference>
<protein>
    <submittedName>
        <fullName evidence="1">Uncharacterized protein</fullName>
    </submittedName>
</protein>
<accession>A0ACC0XI47</accession>
<reference evidence="2" key="1">
    <citation type="journal article" date="2023" name="G3 (Bethesda)">
        <title>Genome assembly and association tests identify interacting loci associated with vigor, precocity, and sex in interspecific pistachio rootstocks.</title>
        <authorList>
            <person name="Palmer W."/>
            <person name="Jacygrad E."/>
            <person name="Sagayaradj S."/>
            <person name="Cavanaugh K."/>
            <person name="Han R."/>
            <person name="Bertier L."/>
            <person name="Beede B."/>
            <person name="Kafkas S."/>
            <person name="Golino D."/>
            <person name="Preece J."/>
            <person name="Michelmore R."/>
        </authorList>
    </citation>
    <scope>NUCLEOTIDE SEQUENCE [LARGE SCALE GENOMIC DNA]</scope>
</reference>
<proteinExistence type="predicted"/>
<evidence type="ECO:0000313" key="2">
    <source>
        <dbReference type="Proteomes" id="UP001163603"/>
    </source>
</evidence>
<name>A0ACC0XI47_9ROSI</name>
<gene>
    <name evidence="1" type="ORF">Pint_12256</name>
</gene>
<organism evidence="1 2">
    <name type="scientific">Pistacia integerrima</name>
    <dbReference type="NCBI Taxonomy" id="434235"/>
    <lineage>
        <taxon>Eukaryota</taxon>
        <taxon>Viridiplantae</taxon>
        <taxon>Streptophyta</taxon>
        <taxon>Embryophyta</taxon>
        <taxon>Tracheophyta</taxon>
        <taxon>Spermatophyta</taxon>
        <taxon>Magnoliopsida</taxon>
        <taxon>eudicotyledons</taxon>
        <taxon>Gunneridae</taxon>
        <taxon>Pentapetalae</taxon>
        <taxon>rosids</taxon>
        <taxon>malvids</taxon>
        <taxon>Sapindales</taxon>
        <taxon>Anacardiaceae</taxon>
        <taxon>Pistacia</taxon>
    </lineage>
</organism>
<dbReference type="Proteomes" id="UP001163603">
    <property type="component" value="Chromosome 12"/>
</dbReference>
<keyword evidence="2" id="KW-1185">Reference proteome</keyword>
<evidence type="ECO:0000313" key="1">
    <source>
        <dbReference type="EMBL" id="KAJ0017264.1"/>
    </source>
</evidence>
<comment type="caution">
    <text evidence="1">The sequence shown here is derived from an EMBL/GenBank/DDBJ whole genome shotgun (WGS) entry which is preliminary data.</text>
</comment>